<keyword evidence="2" id="KW-1185">Reference proteome</keyword>
<protein>
    <submittedName>
        <fullName evidence="1">Uncharacterized protein</fullName>
    </submittedName>
</protein>
<organism evidence="1 2">
    <name type="scientific">Lunasporangiospora selenospora</name>
    <dbReference type="NCBI Taxonomy" id="979761"/>
    <lineage>
        <taxon>Eukaryota</taxon>
        <taxon>Fungi</taxon>
        <taxon>Fungi incertae sedis</taxon>
        <taxon>Mucoromycota</taxon>
        <taxon>Mortierellomycotina</taxon>
        <taxon>Mortierellomycetes</taxon>
        <taxon>Mortierellales</taxon>
        <taxon>Mortierellaceae</taxon>
        <taxon>Lunasporangiospora</taxon>
    </lineage>
</organism>
<reference evidence="1" key="1">
    <citation type="journal article" date="2020" name="Fungal Divers.">
        <title>Resolving the Mortierellaceae phylogeny through synthesis of multi-gene phylogenetics and phylogenomics.</title>
        <authorList>
            <person name="Vandepol N."/>
            <person name="Liber J."/>
            <person name="Desiro A."/>
            <person name="Na H."/>
            <person name="Kennedy M."/>
            <person name="Barry K."/>
            <person name="Grigoriev I.V."/>
            <person name="Miller A.N."/>
            <person name="O'Donnell K."/>
            <person name="Stajich J.E."/>
            <person name="Bonito G."/>
        </authorList>
    </citation>
    <scope>NUCLEOTIDE SEQUENCE</scope>
    <source>
        <strain evidence="1">KOD1015</strain>
    </source>
</reference>
<evidence type="ECO:0000313" key="1">
    <source>
        <dbReference type="EMBL" id="KAF9584944.1"/>
    </source>
</evidence>
<gene>
    <name evidence="1" type="ORF">BGW38_004559</name>
</gene>
<dbReference type="Proteomes" id="UP000780801">
    <property type="component" value="Unassembled WGS sequence"/>
</dbReference>
<dbReference type="OrthoDB" id="2383640at2759"/>
<sequence length="553" mass="61895">MEPEKLKPSRRECEMSEYYRDETILGSGQLLYYYGWLDRFHPITSPLVDPIPPKDFIENDRGCMLLDRSIASATLPDFTKTSLTQWTHCQTLNSTKNWSIQHCRTPDDPENQAPTCHPGGYFRIQRLAPPSTSSNLLDGQTCQLNKATGASLAKDIVTNTDAASHMGPDTFRINYDAMNENAPVDQWPEYQGTNLLKTTTETGKSPPYEFKVCSHCIPLVDMDEAMGLAGTNDICSKTASQQARQYGIYRARLPLISIPQALSHPYEWVPARPRCRYHPALDSFEPSSASDADEIKKAKEEAQQCLQRKRSLYFVGDSHVRYLYQGLMTRLQGVSGRLQDVPGEDKTTLEHTVSGIEARQDLDPLLDDTLVRLQYSLTKAGIKVDEIDGKEGGEPQTPKVDAENFLEDVDTIIVGIGQRPGSAHWTTARYLARVERVLLGFSRLQEARRAGGKGLKIIWAGIPAWTDNTRVEDRAAAGWRTNQRLLYWDKLANRLIEGLNSQAAGTGGVVDRLMTFAITMPFKNSTIDYEHYSMSIPVDSATSELVHKLDLCG</sequence>
<name>A0A9P6G0R4_9FUNG</name>
<evidence type="ECO:0000313" key="2">
    <source>
        <dbReference type="Proteomes" id="UP000780801"/>
    </source>
</evidence>
<proteinExistence type="predicted"/>
<dbReference type="EMBL" id="JAABOA010000291">
    <property type="protein sequence ID" value="KAF9584944.1"/>
    <property type="molecule type" value="Genomic_DNA"/>
</dbReference>
<accession>A0A9P6G0R4</accession>
<comment type="caution">
    <text evidence="1">The sequence shown here is derived from an EMBL/GenBank/DDBJ whole genome shotgun (WGS) entry which is preliminary data.</text>
</comment>
<dbReference type="AlphaFoldDB" id="A0A9P6G0R4"/>